<gene>
    <name evidence="1" type="ORF">ABLG96_17145</name>
</gene>
<name>A0AAU8DKY5_9ACTN</name>
<evidence type="ECO:0000313" key="1">
    <source>
        <dbReference type="EMBL" id="XCG62925.1"/>
    </source>
</evidence>
<accession>A0AAU8DKY5</accession>
<reference evidence="1" key="1">
    <citation type="submission" date="2024-05" db="EMBL/GenBank/DDBJ databases">
        <authorList>
            <person name="Cai S.Y."/>
            <person name="Jin L.M."/>
            <person name="Li H.R."/>
        </authorList>
    </citation>
    <scope>NUCLEOTIDE SEQUENCE</scope>
    <source>
        <strain evidence="1">A5-74</strain>
    </source>
</reference>
<proteinExistence type="predicted"/>
<sequence length="312" mass="32635">MTQRTTIVAVPGSTPTLRNDLVPTRSRRVRGVAVLAAAALLLGLTGCSDQVGSAASVGGVQIAESAVLTDSTDLTAGAAASESSAPASPQFDVRQLDNRQVLTYRIRHQLLQSAAGRVGVTIDEAQVTKALAHGTENLSQQLGVPQSLVPQALRDTFTVLALAQKTPTVTDVKVTITEQRFASRAEAVTARAKAQADPVSFTGEGTEINLVSSAGHQIAPFGVFQVPDGSFVLVQQPAQDAWFVVRVDGRTESKGELAKTLTTMLQSQDQAGVLGLSWVALAPLISGVQIEVNPRFGVWDPLSLQVVPAPGS</sequence>
<protein>
    <submittedName>
        <fullName evidence="1">Uncharacterized protein</fullName>
    </submittedName>
</protein>
<organism evidence="1">
    <name type="scientific">Nakamurella sp. A5-74</name>
    <dbReference type="NCBI Taxonomy" id="3158264"/>
    <lineage>
        <taxon>Bacteria</taxon>
        <taxon>Bacillati</taxon>
        <taxon>Actinomycetota</taxon>
        <taxon>Actinomycetes</taxon>
        <taxon>Nakamurellales</taxon>
        <taxon>Nakamurellaceae</taxon>
        <taxon>Nakamurella</taxon>
    </lineage>
</organism>
<dbReference type="EMBL" id="CP159218">
    <property type="protein sequence ID" value="XCG62925.1"/>
    <property type="molecule type" value="Genomic_DNA"/>
</dbReference>
<dbReference type="AlphaFoldDB" id="A0AAU8DKY5"/>
<dbReference type="RefSeq" id="WP_353648540.1">
    <property type="nucleotide sequence ID" value="NZ_CP159218.1"/>
</dbReference>